<protein>
    <submittedName>
        <fullName evidence="1">Uncharacterized protein</fullName>
    </submittedName>
</protein>
<keyword evidence="2" id="KW-1185">Reference proteome</keyword>
<dbReference type="EMBL" id="VSRR010010712">
    <property type="protein sequence ID" value="MPC52221.1"/>
    <property type="molecule type" value="Genomic_DNA"/>
</dbReference>
<dbReference type="AlphaFoldDB" id="A0A5B7FXH4"/>
<comment type="caution">
    <text evidence="1">The sequence shown here is derived from an EMBL/GenBank/DDBJ whole genome shotgun (WGS) entry which is preliminary data.</text>
</comment>
<evidence type="ECO:0000313" key="2">
    <source>
        <dbReference type="Proteomes" id="UP000324222"/>
    </source>
</evidence>
<sequence>MKVDSLVQYGYGRREGMSLARSKEQSDRDTPVTTEIKRGLWLFSRGRRSASTGVSRWGFTHRNTRSLLRATSSVGSPGISSDSLLSCVVLTPNTRTLLRLRSDGALAMVRKADSIAWAMLPHPMNPRLAGFITCATATFAARPSPGKSVSISPFMAGDTSIKHQ</sequence>
<evidence type="ECO:0000313" key="1">
    <source>
        <dbReference type="EMBL" id="MPC52221.1"/>
    </source>
</evidence>
<reference evidence="1 2" key="1">
    <citation type="submission" date="2019-05" db="EMBL/GenBank/DDBJ databases">
        <title>Another draft genome of Portunus trituberculatus and its Hox gene families provides insights of decapod evolution.</title>
        <authorList>
            <person name="Jeong J.-H."/>
            <person name="Song I."/>
            <person name="Kim S."/>
            <person name="Choi T."/>
            <person name="Kim D."/>
            <person name="Ryu S."/>
            <person name="Kim W."/>
        </authorList>
    </citation>
    <scope>NUCLEOTIDE SEQUENCE [LARGE SCALE GENOMIC DNA]</scope>
    <source>
        <tissue evidence="1">Muscle</tissue>
    </source>
</reference>
<gene>
    <name evidence="1" type="ORF">E2C01_046085</name>
</gene>
<proteinExistence type="predicted"/>
<organism evidence="1 2">
    <name type="scientific">Portunus trituberculatus</name>
    <name type="common">Swimming crab</name>
    <name type="synonym">Neptunus trituberculatus</name>
    <dbReference type="NCBI Taxonomy" id="210409"/>
    <lineage>
        <taxon>Eukaryota</taxon>
        <taxon>Metazoa</taxon>
        <taxon>Ecdysozoa</taxon>
        <taxon>Arthropoda</taxon>
        <taxon>Crustacea</taxon>
        <taxon>Multicrustacea</taxon>
        <taxon>Malacostraca</taxon>
        <taxon>Eumalacostraca</taxon>
        <taxon>Eucarida</taxon>
        <taxon>Decapoda</taxon>
        <taxon>Pleocyemata</taxon>
        <taxon>Brachyura</taxon>
        <taxon>Eubrachyura</taxon>
        <taxon>Portunoidea</taxon>
        <taxon>Portunidae</taxon>
        <taxon>Portuninae</taxon>
        <taxon>Portunus</taxon>
    </lineage>
</organism>
<name>A0A5B7FXH4_PORTR</name>
<dbReference type="Proteomes" id="UP000324222">
    <property type="component" value="Unassembled WGS sequence"/>
</dbReference>
<accession>A0A5B7FXH4</accession>